<dbReference type="Proteomes" id="UP000765509">
    <property type="component" value="Unassembled WGS sequence"/>
</dbReference>
<accession>A0A9Q3PJB6</accession>
<organism evidence="1 2">
    <name type="scientific">Austropuccinia psidii MF-1</name>
    <dbReference type="NCBI Taxonomy" id="1389203"/>
    <lineage>
        <taxon>Eukaryota</taxon>
        <taxon>Fungi</taxon>
        <taxon>Dikarya</taxon>
        <taxon>Basidiomycota</taxon>
        <taxon>Pucciniomycotina</taxon>
        <taxon>Pucciniomycetes</taxon>
        <taxon>Pucciniales</taxon>
        <taxon>Sphaerophragmiaceae</taxon>
        <taxon>Austropuccinia</taxon>
    </lineage>
</organism>
<evidence type="ECO:0000313" key="1">
    <source>
        <dbReference type="EMBL" id="MBW0562446.1"/>
    </source>
</evidence>
<dbReference type="AlphaFoldDB" id="A0A9Q3PJB6"/>
<protein>
    <submittedName>
        <fullName evidence="1">Uncharacterized protein</fullName>
    </submittedName>
</protein>
<sequence>MKITNLDKETFMGDLQQGLTEDLMSNSQQTNEKVNKDVEWISNTLKEAYFKQGKWVRINTNKKKAWWDKNQQNPILKEINRARRWMLLTRSTEGNNCYQQWQQVLKTKVEELKRSHWRAFLATNGPNHAFDVFLFTKTMASGEPQPLKNMEGKLTNNKVEQSYLFFHIFTQSGTTVDVSLRGNFIYPKDHKYKNNILI</sequence>
<keyword evidence="2" id="KW-1185">Reference proteome</keyword>
<proteinExistence type="predicted"/>
<reference evidence="1" key="1">
    <citation type="submission" date="2021-03" db="EMBL/GenBank/DDBJ databases">
        <title>Draft genome sequence of rust myrtle Austropuccinia psidii MF-1, a brazilian biotype.</title>
        <authorList>
            <person name="Quecine M.C."/>
            <person name="Pachon D.M.R."/>
            <person name="Bonatelli M.L."/>
            <person name="Correr F.H."/>
            <person name="Franceschini L.M."/>
            <person name="Leite T.F."/>
            <person name="Margarido G.R.A."/>
            <person name="Almeida C.A."/>
            <person name="Ferrarezi J.A."/>
            <person name="Labate C.A."/>
        </authorList>
    </citation>
    <scope>NUCLEOTIDE SEQUENCE</scope>
    <source>
        <strain evidence="1">MF-1</strain>
    </source>
</reference>
<gene>
    <name evidence="1" type="ORF">O181_102161</name>
</gene>
<name>A0A9Q3PJB6_9BASI</name>
<dbReference type="EMBL" id="AVOT02072569">
    <property type="protein sequence ID" value="MBW0562446.1"/>
    <property type="molecule type" value="Genomic_DNA"/>
</dbReference>
<comment type="caution">
    <text evidence="1">The sequence shown here is derived from an EMBL/GenBank/DDBJ whole genome shotgun (WGS) entry which is preliminary data.</text>
</comment>
<dbReference type="OrthoDB" id="412006at2759"/>
<evidence type="ECO:0000313" key="2">
    <source>
        <dbReference type="Proteomes" id="UP000765509"/>
    </source>
</evidence>